<dbReference type="AlphaFoldDB" id="A0A433KEM9"/>
<gene>
    <name evidence="1" type="ORF">ELY33_16595</name>
</gene>
<protein>
    <submittedName>
        <fullName evidence="1">Uncharacterized protein</fullName>
    </submittedName>
</protein>
<reference evidence="1 2" key="1">
    <citation type="submission" date="2018-12" db="EMBL/GenBank/DDBJ databases">
        <title>three novel Halomonas strain isolated from plants.</title>
        <authorList>
            <person name="Sun C."/>
        </authorList>
    </citation>
    <scope>NUCLEOTIDE SEQUENCE [LARGE SCALE GENOMIC DNA]</scope>
    <source>
        <strain evidence="1 2">DSM 19434</strain>
    </source>
</reference>
<keyword evidence="2" id="KW-1185">Reference proteome</keyword>
<sequence length="156" mass="17221">MKTWQLNKTHITINPENTPDGAYVEPATRAQINALGNVVIGEAWMTSQPYQKGPTVIKFAPPQPSASSSPTEALALWGKCYRKIIMIAEREELASLTLPLPGATPHIPCHAQEESNASQWAVSALCDQLRQAKRLRQLSVYATDENDTLALFKMFS</sequence>
<dbReference type="OrthoDB" id="6165243at2"/>
<dbReference type="EMBL" id="RZHG01000030">
    <property type="protein sequence ID" value="RUR26728.1"/>
    <property type="molecule type" value="Genomic_DNA"/>
</dbReference>
<dbReference type="Proteomes" id="UP000287336">
    <property type="component" value="Unassembled WGS sequence"/>
</dbReference>
<dbReference type="InterPro" id="IPR043472">
    <property type="entry name" value="Macro_dom-like"/>
</dbReference>
<evidence type="ECO:0000313" key="2">
    <source>
        <dbReference type="Proteomes" id="UP000287336"/>
    </source>
</evidence>
<dbReference type="RefSeq" id="WP_126949013.1">
    <property type="nucleotide sequence ID" value="NZ_RZHG01000030.1"/>
</dbReference>
<dbReference type="Gene3D" id="3.40.220.10">
    <property type="entry name" value="Leucine Aminopeptidase, subunit E, domain 1"/>
    <property type="match status" value="1"/>
</dbReference>
<name>A0A433KEM9_9GAMM</name>
<organism evidence="1 2">
    <name type="scientific">Vreelandella andesensis</name>
    <dbReference type="NCBI Taxonomy" id="447567"/>
    <lineage>
        <taxon>Bacteria</taxon>
        <taxon>Pseudomonadati</taxon>
        <taxon>Pseudomonadota</taxon>
        <taxon>Gammaproteobacteria</taxon>
        <taxon>Oceanospirillales</taxon>
        <taxon>Halomonadaceae</taxon>
        <taxon>Vreelandella</taxon>
    </lineage>
</organism>
<evidence type="ECO:0000313" key="1">
    <source>
        <dbReference type="EMBL" id="RUR26728.1"/>
    </source>
</evidence>
<comment type="caution">
    <text evidence="1">The sequence shown here is derived from an EMBL/GenBank/DDBJ whole genome shotgun (WGS) entry which is preliminary data.</text>
</comment>
<proteinExistence type="predicted"/>
<accession>A0A433KEM9</accession>